<dbReference type="SUPFAM" id="SSF53649">
    <property type="entry name" value="Alkaline phosphatase-like"/>
    <property type="match status" value="1"/>
</dbReference>
<dbReference type="KEGG" id="dmr:Deima_3258"/>
<accession>E8U4M0</accession>
<dbReference type="RefSeq" id="WP_013558388.1">
    <property type="nucleotide sequence ID" value="NC_014958.1"/>
</dbReference>
<dbReference type="STRING" id="709986.Deima_3258"/>
<proteinExistence type="predicted"/>
<organism evidence="1 2">
    <name type="scientific">Deinococcus maricopensis (strain DSM 21211 / LMG 22137 / NRRL B-23946 / LB-34)</name>
    <dbReference type="NCBI Taxonomy" id="709986"/>
    <lineage>
        <taxon>Bacteria</taxon>
        <taxon>Thermotogati</taxon>
        <taxon>Deinococcota</taxon>
        <taxon>Deinococci</taxon>
        <taxon>Deinococcales</taxon>
        <taxon>Deinococcaceae</taxon>
        <taxon>Deinococcus</taxon>
    </lineage>
</organism>
<dbReference type="AlphaFoldDB" id="E8U4M0"/>
<evidence type="ECO:0000313" key="1">
    <source>
        <dbReference type="EMBL" id="ADV68885.1"/>
    </source>
</evidence>
<dbReference type="Gene3D" id="3.40.720.10">
    <property type="entry name" value="Alkaline Phosphatase, subunit A"/>
    <property type="match status" value="1"/>
</dbReference>
<dbReference type="eggNOG" id="COG0696">
    <property type="taxonomic scope" value="Bacteria"/>
</dbReference>
<reference evidence="2" key="2">
    <citation type="submission" date="2011-01" db="EMBL/GenBank/DDBJ databases">
        <title>The complete genome of Deinococcus maricopensis DSM 21211.</title>
        <authorList>
            <consortium name="US DOE Joint Genome Institute (JGI-PGF)"/>
            <person name="Lucas S."/>
            <person name="Copeland A."/>
            <person name="Lapidus A."/>
            <person name="Goodwin L."/>
            <person name="Pitluck S."/>
            <person name="Kyrpides N."/>
            <person name="Mavromatis K."/>
            <person name="Pagani I."/>
            <person name="Ivanova N."/>
            <person name="Ovchinnikova G."/>
            <person name="Zeytun A."/>
            <person name="Detter J.C."/>
            <person name="Han C."/>
            <person name="Land M."/>
            <person name="Hauser L."/>
            <person name="Markowitz V."/>
            <person name="Cheng J.-F."/>
            <person name="Hugenholtz P."/>
            <person name="Woyke T."/>
            <person name="Wu D."/>
            <person name="Pukall R."/>
            <person name="Gehrich-Schroeter G."/>
            <person name="Brambilla E."/>
            <person name="Klenk H.-P."/>
            <person name="Eisen J.A."/>
        </authorList>
    </citation>
    <scope>NUCLEOTIDE SEQUENCE [LARGE SCALE GENOMIC DNA]</scope>
    <source>
        <strain evidence="2">DSM 21211 / LMG 22137 / NRRL B-23946 / LB-34</strain>
    </source>
</reference>
<dbReference type="InterPro" id="IPR017850">
    <property type="entry name" value="Alkaline_phosphatase_core_sf"/>
</dbReference>
<gene>
    <name evidence="1" type="ordered locus">Deima_3258</name>
</gene>
<keyword evidence="2" id="KW-1185">Reference proteome</keyword>
<sequence>MTGVVWLALDGVGHPQDAPTDSPWATDLPTLRPLLDAGLVLDATLGVEGLPQSATGQACWLTGQDAVRVMGGHFGPQPGPTLRALLDAESLPGRLARAGARVDLLNPYPPAYFAARDPAQGGRVHLAHGSFPHAFLHAGRPLNPPGLPSISPLLGLAFAEPHDATATPDDLRRLGEQVARAARDHDLLTADLWFSDALGHAGRDPTPPGLWRAARTYLQHLNALLEGLLHAGARVAISSDHGNFEDLHVKSHTVARVPFAASGLPLSLADGTAPATIVDGGRVLTRWFT</sequence>
<dbReference type="OrthoDB" id="9778226at2"/>
<name>E8U4M0_DEIML</name>
<evidence type="ECO:0000313" key="2">
    <source>
        <dbReference type="Proteomes" id="UP000008635"/>
    </source>
</evidence>
<dbReference type="EMBL" id="CP002454">
    <property type="protein sequence ID" value="ADV68885.1"/>
    <property type="molecule type" value="Genomic_DNA"/>
</dbReference>
<dbReference type="Proteomes" id="UP000008635">
    <property type="component" value="Chromosome"/>
</dbReference>
<reference evidence="1 2" key="1">
    <citation type="journal article" date="2011" name="Stand. Genomic Sci.">
        <title>Complete genome sequence of Deinococcus maricopensis type strain (LB-34).</title>
        <authorList>
            <person name="Pukall R."/>
            <person name="Zeytun A."/>
            <person name="Lucas S."/>
            <person name="Lapidus A."/>
            <person name="Hammon N."/>
            <person name="Deshpande S."/>
            <person name="Nolan M."/>
            <person name="Cheng J.F."/>
            <person name="Pitluck S."/>
            <person name="Liolios K."/>
            <person name="Pagani I."/>
            <person name="Mikhailova N."/>
            <person name="Ivanova N."/>
            <person name="Mavromatis K."/>
            <person name="Pati A."/>
            <person name="Tapia R."/>
            <person name="Han C."/>
            <person name="Goodwin L."/>
            <person name="Chen A."/>
            <person name="Palaniappan K."/>
            <person name="Land M."/>
            <person name="Hauser L."/>
            <person name="Chang Y.J."/>
            <person name="Jeffries C.D."/>
            <person name="Brambilla E.M."/>
            <person name="Rohde M."/>
            <person name="Goker M."/>
            <person name="Detter J.C."/>
            <person name="Woyke T."/>
            <person name="Bristow J."/>
            <person name="Eisen J.A."/>
            <person name="Markowitz V."/>
            <person name="Hugenholtz P."/>
            <person name="Kyrpides N.C."/>
            <person name="Klenk H.P."/>
        </authorList>
    </citation>
    <scope>NUCLEOTIDE SEQUENCE [LARGE SCALE GENOMIC DNA]</scope>
    <source>
        <strain evidence="2">DSM 21211 / LMG 22137 / NRRL B-23946 / LB-34</strain>
    </source>
</reference>
<dbReference type="HOGENOM" id="CLU_079842_0_0_0"/>
<protein>
    <submittedName>
        <fullName evidence="1">Metalloenzyme</fullName>
    </submittedName>
</protein>